<evidence type="ECO:0000313" key="2">
    <source>
        <dbReference type="Proteomes" id="UP000244110"/>
    </source>
</evidence>
<dbReference type="Proteomes" id="UP000244110">
    <property type="component" value="Unassembled WGS sequence"/>
</dbReference>
<organism evidence="1 2">
    <name type="scientific">Nitrosomonas ureae</name>
    <dbReference type="NCBI Taxonomy" id="44577"/>
    <lineage>
        <taxon>Bacteria</taxon>
        <taxon>Pseudomonadati</taxon>
        <taxon>Pseudomonadota</taxon>
        <taxon>Betaproteobacteria</taxon>
        <taxon>Nitrosomonadales</taxon>
        <taxon>Nitrosomonadaceae</taxon>
        <taxon>Nitrosomonas</taxon>
    </lineage>
</organism>
<dbReference type="RefSeq" id="WP_181258565.1">
    <property type="nucleotide sequence ID" value="NZ_QAOL01000009.1"/>
</dbReference>
<comment type="caution">
    <text evidence="1">The sequence shown here is derived from an EMBL/GenBank/DDBJ whole genome shotgun (WGS) entry which is preliminary data.</text>
</comment>
<reference evidence="1 2" key="1">
    <citation type="submission" date="2018-04" db="EMBL/GenBank/DDBJ databases">
        <title>Active sludge and wastewater microbial communities from Klosterneuburg, Austria.</title>
        <authorList>
            <person name="Wagner M."/>
        </authorList>
    </citation>
    <scope>NUCLEOTIDE SEQUENCE [LARGE SCALE GENOMIC DNA]</scope>
    <source>
        <strain evidence="1 2">Nm4</strain>
    </source>
</reference>
<gene>
    <name evidence="1" type="ORF">C8R28_100952</name>
</gene>
<sequence>MQEKINSLLEEVTFKVATLNEASERFADRLAPDFSIFDYLRTDEIGLSRCIADLLNPMGKHGQKEVFLEAFLEKIGWLGNTKVKSVRLEEQANDQRRIDISLKFESGEIIGIENKPWAGDQKNQLSDYASFIEKEAGGENWLLIYLSNNEPSDSSGINKVKEQLKEFKDEKKFVQLDYTSIIEWLEVCACKSKALIVRLFVEELAKFIRMNINGELEMSEENEIKNLILASPQNIESAFHVSLVMKSVKEALLRVFHDDLKEKVEAKDFEFVWDEIMSKRWNGNAGFGVKFSRDQNLYLRFEFGSSGLHNLFWGISRESKFLQKDDELWSKIGEVMNNHFGSGSGRPSERWPWWNWINKKEFDDAYINWDSSEVPWVSIKEGKLAGKIVDLASRVHDAFIKHHSLELLSGKISADMDGGS</sequence>
<dbReference type="EMBL" id="QAOL01000009">
    <property type="protein sequence ID" value="PTQ86623.1"/>
    <property type="molecule type" value="Genomic_DNA"/>
</dbReference>
<proteinExistence type="predicted"/>
<dbReference type="InterPro" id="IPR029470">
    <property type="entry name" value="PDDEXK_4"/>
</dbReference>
<protein>
    <submittedName>
        <fullName evidence="1">PD-(D/E)XK nuclease superfamily protein</fullName>
    </submittedName>
</protein>
<evidence type="ECO:0000313" key="1">
    <source>
        <dbReference type="EMBL" id="PTQ86623.1"/>
    </source>
</evidence>
<name>A0A2T5IS25_9PROT</name>
<dbReference type="AlphaFoldDB" id="A0A2T5IS25"/>
<dbReference type="Pfam" id="PF14281">
    <property type="entry name" value="PDDEXK_4"/>
    <property type="match status" value="1"/>
</dbReference>
<accession>A0A2T5IS25</accession>